<dbReference type="GO" id="GO:0005829">
    <property type="term" value="C:cytosol"/>
    <property type="evidence" value="ECO:0007669"/>
    <property type="project" value="TreeGrafter"/>
</dbReference>
<evidence type="ECO:0000259" key="7">
    <source>
        <dbReference type="Pfam" id="PF00107"/>
    </source>
</evidence>
<dbReference type="Gene3D" id="3.40.50.720">
    <property type="entry name" value="NAD(P)-binding Rossmann-like Domain"/>
    <property type="match status" value="1"/>
</dbReference>
<keyword evidence="5" id="KW-0560">Oxidoreductase</keyword>
<dbReference type="AlphaFoldDB" id="A0AAV0M517"/>
<evidence type="ECO:0000313" key="9">
    <source>
        <dbReference type="EMBL" id="CAI0441834.1"/>
    </source>
</evidence>
<evidence type="ECO:0000256" key="2">
    <source>
        <dbReference type="ARBA" id="ARBA00011738"/>
    </source>
</evidence>
<dbReference type="InterPro" id="IPR011032">
    <property type="entry name" value="GroES-like_sf"/>
</dbReference>
<evidence type="ECO:0000256" key="4">
    <source>
        <dbReference type="ARBA" id="ARBA00022833"/>
    </source>
</evidence>
<dbReference type="GO" id="GO:0051903">
    <property type="term" value="F:S-(hydroxymethyl)glutathione dehydrogenase [NAD(P)+] activity"/>
    <property type="evidence" value="ECO:0007669"/>
    <property type="project" value="TreeGrafter"/>
</dbReference>
<dbReference type="SUPFAM" id="SSF50129">
    <property type="entry name" value="GroES-like"/>
    <property type="match status" value="2"/>
</dbReference>
<dbReference type="InterPro" id="IPR036291">
    <property type="entry name" value="NAD(P)-bd_dom_sf"/>
</dbReference>
<comment type="caution">
    <text evidence="9">The sequence shown here is derived from an EMBL/GenBank/DDBJ whole genome shotgun (WGS) entry which is preliminary data.</text>
</comment>
<dbReference type="InterPro" id="IPR002328">
    <property type="entry name" value="ADH_Zn_CS"/>
</dbReference>
<keyword evidence="4 6" id="KW-0862">Zinc</keyword>
<comment type="subunit">
    <text evidence="2">Homodimer.</text>
</comment>
<keyword evidence="10" id="KW-1185">Reference proteome</keyword>
<organism evidence="9 10">
    <name type="scientific">Linum tenue</name>
    <dbReference type="NCBI Taxonomy" id="586396"/>
    <lineage>
        <taxon>Eukaryota</taxon>
        <taxon>Viridiplantae</taxon>
        <taxon>Streptophyta</taxon>
        <taxon>Embryophyta</taxon>
        <taxon>Tracheophyta</taxon>
        <taxon>Spermatophyta</taxon>
        <taxon>Magnoliopsida</taxon>
        <taxon>eudicotyledons</taxon>
        <taxon>Gunneridae</taxon>
        <taxon>Pentapetalae</taxon>
        <taxon>rosids</taxon>
        <taxon>fabids</taxon>
        <taxon>Malpighiales</taxon>
        <taxon>Linaceae</taxon>
        <taxon>Linum</taxon>
    </lineage>
</organism>
<dbReference type="FunFam" id="3.40.50.720:FF:000003">
    <property type="entry name" value="S-(hydroxymethyl)glutathione dehydrogenase"/>
    <property type="match status" value="1"/>
</dbReference>
<keyword evidence="3 6" id="KW-0479">Metal-binding</keyword>
<dbReference type="Proteomes" id="UP001154282">
    <property type="component" value="Unassembled WGS sequence"/>
</dbReference>
<evidence type="ECO:0000256" key="1">
    <source>
        <dbReference type="ARBA" id="ARBA00001947"/>
    </source>
</evidence>
<protein>
    <submittedName>
        <fullName evidence="9">Uncharacterized protein</fullName>
    </submittedName>
</protein>
<comment type="similarity">
    <text evidence="6">Belongs to the zinc-containing alcohol dehydrogenase family.</text>
</comment>
<dbReference type="EMBL" id="CAMGYJ010000007">
    <property type="protein sequence ID" value="CAI0441834.1"/>
    <property type="molecule type" value="Genomic_DNA"/>
</dbReference>
<dbReference type="PANTHER" id="PTHR43880:SF56">
    <property type="entry name" value="ALCOHOL DEHYDROGENASE-LIKE 4"/>
    <property type="match status" value="1"/>
</dbReference>
<dbReference type="Pfam" id="PF00107">
    <property type="entry name" value="ADH_zinc_N"/>
    <property type="match status" value="1"/>
</dbReference>
<accession>A0AAV0M517</accession>
<dbReference type="GO" id="GO:0046294">
    <property type="term" value="P:formaldehyde catabolic process"/>
    <property type="evidence" value="ECO:0007669"/>
    <property type="project" value="TreeGrafter"/>
</dbReference>
<dbReference type="InterPro" id="IPR013154">
    <property type="entry name" value="ADH-like_N"/>
</dbReference>
<dbReference type="InterPro" id="IPR013149">
    <property type="entry name" value="ADH-like_C"/>
</dbReference>
<feature type="domain" description="Alcohol dehydrogenase-like C-terminal" evidence="7">
    <location>
        <begin position="141"/>
        <end position="261"/>
    </location>
</feature>
<reference evidence="9" key="1">
    <citation type="submission" date="2022-08" db="EMBL/GenBank/DDBJ databases">
        <authorList>
            <person name="Gutierrez-Valencia J."/>
        </authorList>
    </citation>
    <scope>NUCLEOTIDE SEQUENCE</scope>
</reference>
<dbReference type="Gene3D" id="3.90.180.10">
    <property type="entry name" value="Medium-chain alcohol dehydrogenases, catalytic domain"/>
    <property type="match status" value="2"/>
</dbReference>
<evidence type="ECO:0000256" key="3">
    <source>
        <dbReference type="ARBA" id="ARBA00022723"/>
    </source>
</evidence>
<evidence type="ECO:0000256" key="6">
    <source>
        <dbReference type="RuleBase" id="RU361277"/>
    </source>
</evidence>
<dbReference type="PROSITE" id="PS00059">
    <property type="entry name" value="ADH_ZINC"/>
    <property type="match status" value="1"/>
</dbReference>
<name>A0AAV0M517_9ROSI</name>
<sequence length="314" mass="34052">MEVRLRILYTSVCHTDLSAWRSEVPEGERAFPRILGHEAVGVVESVGEGVTDVGEGDHVIPIFNGECGDCAYCRSATSNLCRRYRSDGACRFRSRADGRPIFHFLNTSTFSQYTVLDSVGAAWNVANVQAGSSVAIFGLGALGLAAAQGAKVRGASKIIGVDINSQKFIKGKAMGVTDFVNPMDSSKPVHERIREMTGGGGVDHSLECVGNPQVLREAFLSTHDGWGQTVLVGIYSTSQLLPLHPMELFDGRSITGTIFGGVKGKSQLHHIAHRCLQPDMNMEELITHELPFEKINEAMQLLADGKALRCIMHL</sequence>
<proteinExistence type="inferred from homology"/>
<dbReference type="SUPFAM" id="SSF51735">
    <property type="entry name" value="NAD(P)-binding Rossmann-fold domains"/>
    <property type="match status" value="1"/>
</dbReference>
<gene>
    <name evidence="9" type="ORF">LITE_LOCUS27038</name>
</gene>
<dbReference type="GO" id="GO:0008270">
    <property type="term" value="F:zinc ion binding"/>
    <property type="evidence" value="ECO:0007669"/>
    <property type="project" value="InterPro"/>
</dbReference>
<dbReference type="PANTHER" id="PTHR43880">
    <property type="entry name" value="ALCOHOL DEHYDROGENASE"/>
    <property type="match status" value="1"/>
</dbReference>
<evidence type="ECO:0000313" key="10">
    <source>
        <dbReference type="Proteomes" id="UP001154282"/>
    </source>
</evidence>
<dbReference type="Pfam" id="PF08240">
    <property type="entry name" value="ADH_N"/>
    <property type="match status" value="1"/>
</dbReference>
<feature type="domain" description="Alcohol dehydrogenase-like N-terminal" evidence="8">
    <location>
        <begin position="2"/>
        <end position="116"/>
    </location>
</feature>
<comment type="cofactor">
    <cofactor evidence="1 6">
        <name>Zn(2+)</name>
        <dbReference type="ChEBI" id="CHEBI:29105"/>
    </cofactor>
</comment>
<evidence type="ECO:0000256" key="5">
    <source>
        <dbReference type="ARBA" id="ARBA00023002"/>
    </source>
</evidence>
<evidence type="ECO:0000259" key="8">
    <source>
        <dbReference type="Pfam" id="PF08240"/>
    </source>
</evidence>